<feature type="region of interest" description="Disordered" evidence="1">
    <location>
        <begin position="595"/>
        <end position="614"/>
    </location>
</feature>
<name>A0A345T347_9ACTN</name>
<dbReference type="AlphaFoldDB" id="A0A345T347"/>
<feature type="compositionally biased region" description="Polar residues" evidence="1">
    <location>
        <begin position="533"/>
        <end position="546"/>
    </location>
</feature>
<evidence type="ECO:0000313" key="2">
    <source>
        <dbReference type="EMBL" id="AXI80402.1"/>
    </source>
</evidence>
<feature type="region of interest" description="Disordered" evidence="1">
    <location>
        <begin position="767"/>
        <end position="790"/>
    </location>
</feature>
<dbReference type="RefSeq" id="WP_114914589.1">
    <property type="nucleotide sequence ID" value="NZ_CP031264.1"/>
</dbReference>
<dbReference type="EMBL" id="CP031264">
    <property type="protein sequence ID" value="AXI80402.1"/>
    <property type="molecule type" value="Genomic_DNA"/>
</dbReference>
<evidence type="ECO:0000256" key="1">
    <source>
        <dbReference type="SAM" id="MobiDB-lite"/>
    </source>
</evidence>
<organism evidence="2 3">
    <name type="scientific">Peterkaempfera bronchialis</name>
    <dbReference type="NCBI Taxonomy" id="2126346"/>
    <lineage>
        <taxon>Bacteria</taxon>
        <taxon>Bacillati</taxon>
        <taxon>Actinomycetota</taxon>
        <taxon>Actinomycetes</taxon>
        <taxon>Kitasatosporales</taxon>
        <taxon>Streptomycetaceae</taxon>
        <taxon>Peterkaempfera</taxon>
    </lineage>
</organism>
<dbReference type="InterPro" id="IPR015943">
    <property type="entry name" value="WD40/YVTN_repeat-like_dom_sf"/>
</dbReference>
<feature type="compositionally biased region" description="Low complexity" evidence="1">
    <location>
        <begin position="597"/>
        <end position="612"/>
    </location>
</feature>
<dbReference type="KEGG" id="stri:C7M71_026390"/>
<dbReference type="Gene3D" id="2.130.10.10">
    <property type="entry name" value="YVTN repeat-like/Quinoprotein amine dehydrogenase"/>
    <property type="match status" value="1"/>
</dbReference>
<sequence length="949" mass="99476">MTGSHARRAAAALIEEVRQDRPEVVRLAQALCLAAHAEPEMVRRARLVFLPSSGLGLEAQLWFSPLVEAADSRALVLEPGVAAELRRDLALRPPPLPARVRAFTEVQHREAPAAVRAFERLLWASAAGRELPEQTVRRELEPFEKALAREDGSAEEIGRWILHFLPRLPGPVRESEAAWRLRVAAAERLGVDLPEEMAVGRDPEELLAARVLARGQVAVGVRLSADGVVLSRPPARDARVCTVAGAARARLALRGALPGAEPYGVDLYDGQQAAVRLDVVALLRGGAVAEARVEMGGAMLCAHGGEGGARAVAVVSGGLTVLRLEGGGARTAEAGFDGTPELLAVTDDGATAALSMGRTVKVVTLRQGVVETADRELERQPTALGWLRTSDGPLLCAASGRRLLLLPDGGPATALDHPDQVVRLWCSTATGRLATADAAGRVHIWRSDQAGAVAPVRVCEPEGRVTALSADARSGRVCWALADGGVRLWEPSSDTVRALGPLPRPATGLAPAPGGHTLWAADGGTRLRRLATEPNSGQPDSGQPDSGQPDGRPEVQRLPFRVRELHPLDDGGLLLVGSGGPLELRSEDGRTQIAALDPSPDAADGGSDSGPGWLRDSIGIELPIEALSGADAAQLLRTARGTGAGHLLVDGGRLRQTGLLPQLSRQAAAAGLRLVADLHPPPAQTETDASEAAAARVKVLEGAAALLEWADGLRLLRGPLWPPDLVGEVRHLVDAYPDAALLASADRSTGAQPIPCHLVVGPAPDPGGPLRPPAPGTGWALPPQPPGGRRPPVRGALLLSLPGCREVPSDLLAEFPDARWLRGLLTVRTQQLALLRGGAEAVDSGSRDVVALRRRHHDEEVLCLTNTADRAAATRVECRPGEAALLEIASHRTGEDVAQPSVLHPRSGRFEVPVRPGRARWFRVLDAAVAEAHGLAGGGPAGSPSAGRL</sequence>
<protein>
    <recommendedName>
        <fullName evidence="4">DUF3459 domain-containing protein</fullName>
    </recommendedName>
</protein>
<proteinExistence type="predicted"/>
<dbReference type="InterPro" id="IPR011044">
    <property type="entry name" value="Quino_amine_DH_bsu"/>
</dbReference>
<accession>A0A345T347</accession>
<gene>
    <name evidence="2" type="ORF">C7M71_026390</name>
</gene>
<dbReference type="Proteomes" id="UP000249340">
    <property type="component" value="Chromosome"/>
</dbReference>
<keyword evidence="3" id="KW-1185">Reference proteome</keyword>
<dbReference type="OrthoDB" id="3923141at2"/>
<evidence type="ECO:0000313" key="3">
    <source>
        <dbReference type="Proteomes" id="UP000249340"/>
    </source>
</evidence>
<evidence type="ECO:0008006" key="4">
    <source>
        <dbReference type="Google" id="ProtNLM"/>
    </source>
</evidence>
<dbReference type="SUPFAM" id="SSF50969">
    <property type="entry name" value="YVTN repeat-like/Quinoprotein amine dehydrogenase"/>
    <property type="match status" value="1"/>
</dbReference>
<feature type="region of interest" description="Disordered" evidence="1">
    <location>
        <begin position="530"/>
        <end position="554"/>
    </location>
</feature>
<reference evidence="3" key="1">
    <citation type="submission" date="2018-07" db="EMBL/GenBank/DDBJ databases">
        <title>Streptacidiphilus bronchialis DSM 106435 chromosome.</title>
        <authorList>
            <person name="Batra D."/>
            <person name="Gulvik C.A."/>
        </authorList>
    </citation>
    <scope>NUCLEOTIDE SEQUENCE [LARGE SCALE GENOMIC DNA]</scope>
    <source>
        <strain evidence="3">DSM 106435</strain>
    </source>
</reference>